<comment type="subcellular location">
    <subcellularLocation>
        <location evidence="2">Gas vesicle</location>
    </subcellularLocation>
</comment>
<dbReference type="InterPro" id="IPR018493">
    <property type="entry name" value="GvpA-like_CS"/>
</dbReference>
<dbReference type="EMBL" id="BMTU01000010">
    <property type="protein sequence ID" value="GGQ93973.1"/>
    <property type="molecule type" value="Genomic_DNA"/>
</dbReference>
<feature type="region of interest" description="Disordered" evidence="4">
    <location>
        <begin position="1"/>
        <end position="42"/>
    </location>
</feature>
<feature type="compositionally biased region" description="Low complexity" evidence="4">
    <location>
        <begin position="155"/>
        <end position="173"/>
    </location>
</feature>
<evidence type="ECO:0000256" key="4">
    <source>
        <dbReference type="SAM" id="MobiDB-lite"/>
    </source>
</evidence>
<comment type="similarity">
    <text evidence="3">Belongs to the gas vesicle GvpA family.</text>
</comment>
<keyword evidence="6" id="KW-1185">Reference proteome</keyword>
<evidence type="ECO:0000256" key="2">
    <source>
        <dbReference type="ARBA" id="ARBA00035108"/>
    </source>
</evidence>
<gene>
    <name evidence="5" type="ORF">GCM10010280_46800</name>
</gene>
<protein>
    <recommendedName>
        <fullName evidence="7">Gas vesicle protein</fullName>
    </recommendedName>
</protein>
<reference evidence="5" key="1">
    <citation type="journal article" date="2014" name="Int. J. Syst. Evol. Microbiol.">
        <title>Complete genome sequence of Corynebacterium casei LMG S-19264T (=DSM 44701T), isolated from a smear-ripened cheese.</title>
        <authorList>
            <consortium name="US DOE Joint Genome Institute (JGI-PGF)"/>
            <person name="Walter F."/>
            <person name="Albersmeier A."/>
            <person name="Kalinowski J."/>
            <person name="Ruckert C."/>
        </authorList>
    </citation>
    <scope>NUCLEOTIDE SEQUENCE</scope>
    <source>
        <strain evidence="5">JCM 4403</strain>
    </source>
</reference>
<evidence type="ECO:0000256" key="3">
    <source>
        <dbReference type="ARBA" id="ARBA00035646"/>
    </source>
</evidence>
<organism evidence="5 6">
    <name type="scientific">Streptomyces pilosus</name>
    <dbReference type="NCBI Taxonomy" id="28893"/>
    <lineage>
        <taxon>Bacteria</taxon>
        <taxon>Bacillati</taxon>
        <taxon>Actinomycetota</taxon>
        <taxon>Actinomycetes</taxon>
        <taxon>Kitasatosporales</taxon>
        <taxon>Streptomycetaceae</taxon>
        <taxon>Streptomyces</taxon>
    </lineage>
</organism>
<dbReference type="RefSeq" id="WP_308431847.1">
    <property type="nucleotide sequence ID" value="NZ_BMTU01000010.1"/>
</dbReference>
<evidence type="ECO:0000313" key="6">
    <source>
        <dbReference type="Proteomes" id="UP000656732"/>
    </source>
</evidence>
<dbReference type="PROSITE" id="PS00669">
    <property type="entry name" value="GAS_VESICLE_A_2"/>
    <property type="match status" value="1"/>
</dbReference>
<dbReference type="GO" id="GO:0012506">
    <property type="term" value="C:vesicle membrane"/>
    <property type="evidence" value="ECO:0007669"/>
    <property type="project" value="InterPro"/>
</dbReference>
<evidence type="ECO:0008006" key="7">
    <source>
        <dbReference type="Google" id="ProtNLM"/>
    </source>
</evidence>
<dbReference type="InterPro" id="IPR050530">
    <property type="entry name" value="GvpA"/>
</dbReference>
<dbReference type="GO" id="GO:0005198">
    <property type="term" value="F:structural molecule activity"/>
    <property type="evidence" value="ECO:0007669"/>
    <property type="project" value="InterPro"/>
</dbReference>
<evidence type="ECO:0000256" key="1">
    <source>
        <dbReference type="ARBA" id="ARBA00022987"/>
    </source>
</evidence>
<keyword evidence="1" id="KW-0304">Gas vesicle</keyword>
<dbReference type="GO" id="GO:0031411">
    <property type="term" value="C:gas vesicle"/>
    <property type="evidence" value="ECO:0007669"/>
    <property type="project" value="UniProtKB-SubCell"/>
</dbReference>
<feature type="region of interest" description="Disordered" evidence="4">
    <location>
        <begin position="145"/>
        <end position="180"/>
    </location>
</feature>
<dbReference type="Pfam" id="PF00741">
    <property type="entry name" value="Gas_vesicle"/>
    <property type="match status" value="1"/>
</dbReference>
<dbReference type="PANTHER" id="PTHR35344">
    <property type="entry name" value="GAS VESICLE STRUCTURAL PROTEIN 2-RELATED"/>
    <property type="match status" value="1"/>
</dbReference>
<proteinExistence type="inferred from homology"/>
<accession>A0A918F1X9</accession>
<feature type="compositionally biased region" description="Low complexity" evidence="4">
    <location>
        <begin position="18"/>
        <end position="29"/>
    </location>
</feature>
<dbReference type="PANTHER" id="PTHR35344:SF4">
    <property type="entry name" value="GAS VESICLE PROTEIN A1"/>
    <property type="match status" value="1"/>
</dbReference>
<evidence type="ECO:0000313" key="5">
    <source>
        <dbReference type="EMBL" id="GGQ93973.1"/>
    </source>
</evidence>
<dbReference type="InterPro" id="IPR000638">
    <property type="entry name" value="Gas-vesicle_GvpA-like"/>
</dbReference>
<reference evidence="5" key="2">
    <citation type="submission" date="2020-09" db="EMBL/GenBank/DDBJ databases">
        <authorList>
            <person name="Sun Q."/>
            <person name="Ohkuma M."/>
        </authorList>
    </citation>
    <scope>NUCLEOTIDE SEQUENCE</scope>
    <source>
        <strain evidence="5">JCM 4403</strain>
    </source>
</reference>
<sequence>MSSFSGTPSERGFPAPAPARDPSARATPAVSAAPMQPRRDGDGSLAHVVETLLDKGLVLNADIMVSVAGVELLGIRLRAALASFETAARYGLEFPSGTDTETAAWRETREEKDTCPACGKRAPVEQLLNQWCPWCGWRSAQARLQEGSDKPELTAPRPAGAGEEPDAEPAAGRKAGRRAD</sequence>
<name>A0A918F1X9_9ACTN</name>
<comment type="caution">
    <text evidence="5">The sequence shown here is derived from an EMBL/GenBank/DDBJ whole genome shotgun (WGS) entry which is preliminary data.</text>
</comment>
<dbReference type="Proteomes" id="UP000656732">
    <property type="component" value="Unassembled WGS sequence"/>
</dbReference>
<dbReference type="AlphaFoldDB" id="A0A918F1X9"/>